<feature type="region of interest" description="Disordered" evidence="1">
    <location>
        <begin position="1"/>
        <end position="270"/>
    </location>
</feature>
<dbReference type="EMBL" id="WVUH01000062">
    <property type="protein sequence ID" value="MBO4206329.1"/>
    <property type="molecule type" value="Genomic_DNA"/>
</dbReference>
<keyword evidence="4" id="KW-1185">Reference proteome</keyword>
<proteinExistence type="predicted"/>
<evidence type="ECO:0000313" key="4">
    <source>
        <dbReference type="Proteomes" id="UP000823521"/>
    </source>
</evidence>
<comment type="caution">
    <text evidence="3">The sequence shown here is derived from an EMBL/GenBank/DDBJ whole genome shotgun (WGS) entry which is preliminary data.</text>
</comment>
<feature type="transmembrane region" description="Helical" evidence="2">
    <location>
        <begin position="338"/>
        <end position="366"/>
    </location>
</feature>
<protein>
    <submittedName>
        <fullName evidence="3">Uncharacterized protein</fullName>
    </submittedName>
</protein>
<accession>A0ABS3VPM3</accession>
<feature type="transmembrane region" description="Helical" evidence="2">
    <location>
        <begin position="378"/>
        <end position="395"/>
    </location>
</feature>
<dbReference type="RefSeq" id="WP_208813161.1">
    <property type="nucleotide sequence ID" value="NZ_WVUH01000062.1"/>
</dbReference>
<feature type="transmembrane region" description="Helical" evidence="2">
    <location>
        <begin position="305"/>
        <end position="326"/>
    </location>
</feature>
<feature type="compositionally biased region" description="Basic and acidic residues" evidence="1">
    <location>
        <begin position="20"/>
        <end position="44"/>
    </location>
</feature>
<evidence type="ECO:0000256" key="2">
    <source>
        <dbReference type="SAM" id="Phobius"/>
    </source>
</evidence>
<sequence length="396" mass="41184">MDGQRSYPEDQESRWYGAERGYDEPEWRGGGEDRYRAEEHRVPEQRGGGIGESRYADLGEPGNGRYAETGRYGTGDALSPEPFETEPYGTGRPRRSDRHASDRLGSGRLPDVDALGSGRLPEVDALGSGRLPDVDALGSGRLPEVDALGSGRLPRVDPLGADRVADVDALGSGRLPEVDPLVGRRAETDPLGGAGTSRSGRNGAAGHGPAVDRGTPPEAVPAVDHDPGTDPGRPAGLTAYPVIQPTRSGPVGSDGGQPTVGPAHPLDQPTGPMPAVMPRLDGPPPADPELIRPAGEGVYRTRRPALAVIYAVLVLIFEVPALRVLFSGVVDDPVSPAHVLSGTFLVCGLPIFAAGLYGLGTGAVSLTEPGRVWLRPPTAYLTVALALFLAAALAAG</sequence>
<dbReference type="Proteomes" id="UP000823521">
    <property type="component" value="Unassembled WGS sequence"/>
</dbReference>
<reference evidence="3 4" key="1">
    <citation type="submission" date="2019-12" db="EMBL/GenBank/DDBJ databases">
        <title>Whole genome sequencing of endophytic Actinobacterium Micromonospora sp. MPMI6T.</title>
        <authorList>
            <person name="Evv R."/>
            <person name="Podile A.R."/>
        </authorList>
    </citation>
    <scope>NUCLEOTIDE SEQUENCE [LARGE SCALE GENOMIC DNA]</scope>
    <source>
        <strain evidence="3 4">MPMI6</strain>
    </source>
</reference>
<evidence type="ECO:0000256" key="1">
    <source>
        <dbReference type="SAM" id="MobiDB-lite"/>
    </source>
</evidence>
<organism evidence="3 4">
    <name type="scientific">Micromonospora echinofusca</name>
    <dbReference type="NCBI Taxonomy" id="47858"/>
    <lineage>
        <taxon>Bacteria</taxon>
        <taxon>Bacillati</taxon>
        <taxon>Actinomycetota</taxon>
        <taxon>Actinomycetes</taxon>
        <taxon>Micromonosporales</taxon>
        <taxon>Micromonosporaceae</taxon>
        <taxon>Micromonospora</taxon>
    </lineage>
</organism>
<evidence type="ECO:0000313" key="3">
    <source>
        <dbReference type="EMBL" id="MBO4206329.1"/>
    </source>
</evidence>
<keyword evidence="2" id="KW-0472">Membrane</keyword>
<keyword evidence="2" id="KW-0812">Transmembrane</keyword>
<keyword evidence="2" id="KW-1133">Transmembrane helix</keyword>
<name>A0ABS3VPM3_MICEH</name>
<gene>
    <name evidence="3" type="ORF">GSF22_09970</name>
</gene>